<comment type="caution">
    <text evidence="2">The sequence shown here is derived from an EMBL/GenBank/DDBJ whole genome shotgun (WGS) entry which is preliminary data.</text>
</comment>
<gene>
    <name evidence="2" type="ORF">OBRU01_26236</name>
</gene>
<proteinExistence type="predicted"/>
<dbReference type="PANTHER" id="PTHR12354">
    <property type="entry name" value="INTERFERON-RELATED DEVELOPMENTAL REGULATOR"/>
    <property type="match status" value="1"/>
</dbReference>
<evidence type="ECO:0000313" key="2">
    <source>
        <dbReference type="EMBL" id="KOB52248.1"/>
    </source>
</evidence>
<dbReference type="InterPro" id="IPR007701">
    <property type="entry name" value="Interferon-rel_develop_reg_N"/>
</dbReference>
<accession>A0A0L7K3N4</accession>
<sequence length="222" mass="24961">ANAARATALVSLRAALQRRYLAGVLCSHRATLADHVSKALRRGRDAEKKAAAALAPLLALQIGEEGAEEFVNEVRPALAAAAICSSLAVLCYLLEEDLSEILEVMRMYETIFSGSYLKVRMAAGGALAVAHERVTDEAEDAEVSAAVEAVLPRLDQLSRDSHKYRAKRDRKIQRATFRDILKYFESEDRPRRDQLSRDSHKYRAKRDRKIQRATFRDILKYF</sequence>
<dbReference type="EMBL" id="JTDY01012611">
    <property type="protein sequence ID" value="KOB52248.1"/>
    <property type="molecule type" value="Genomic_DNA"/>
</dbReference>
<name>A0A0L7K3N4_OPEBR</name>
<evidence type="ECO:0000259" key="1">
    <source>
        <dbReference type="Pfam" id="PF05004"/>
    </source>
</evidence>
<feature type="non-terminal residue" evidence="2">
    <location>
        <position position="222"/>
    </location>
</feature>
<evidence type="ECO:0000313" key="3">
    <source>
        <dbReference type="Proteomes" id="UP000037510"/>
    </source>
</evidence>
<feature type="domain" description="Interferon-related developmental regulator N-terminal" evidence="1">
    <location>
        <begin position="193"/>
        <end position="221"/>
    </location>
</feature>
<dbReference type="InterPro" id="IPR039777">
    <property type="entry name" value="IFRD"/>
</dbReference>
<dbReference type="STRING" id="104452.A0A0L7K3N4"/>
<dbReference type="PANTHER" id="PTHR12354:SF1">
    <property type="entry name" value="INTERFERON-RELATED DEVELOPMENTAL REGULATOR 1"/>
    <property type="match status" value="1"/>
</dbReference>
<keyword evidence="3" id="KW-1185">Reference proteome</keyword>
<dbReference type="AlphaFoldDB" id="A0A0L7K3N4"/>
<feature type="non-terminal residue" evidence="2">
    <location>
        <position position="1"/>
    </location>
</feature>
<reference evidence="2 3" key="1">
    <citation type="journal article" date="2015" name="Genome Biol. Evol.">
        <title>The genome of winter moth (Operophtera brumata) provides a genomic perspective on sexual dimorphism and phenology.</title>
        <authorList>
            <person name="Derks M.F."/>
            <person name="Smit S."/>
            <person name="Salis L."/>
            <person name="Schijlen E."/>
            <person name="Bossers A."/>
            <person name="Mateman C."/>
            <person name="Pijl A.S."/>
            <person name="de Ridder D."/>
            <person name="Groenen M.A."/>
            <person name="Visser M.E."/>
            <person name="Megens H.J."/>
        </authorList>
    </citation>
    <scope>NUCLEOTIDE SEQUENCE [LARGE SCALE GENOMIC DNA]</scope>
    <source>
        <strain evidence="2">WM2013NL</strain>
        <tissue evidence="2">Head and thorax</tissue>
    </source>
</reference>
<protein>
    <submittedName>
        <fullName evidence="2">Interferon-related developmental regulator 1</fullName>
    </submittedName>
</protein>
<feature type="domain" description="Interferon-related developmental regulator N-terminal" evidence="1">
    <location>
        <begin position="116"/>
        <end position="185"/>
    </location>
</feature>
<dbReference type="Proteomes" id="UP000037510">
    <property type="component" value="Unassembled WGS sequence"/>
</dbReference>
<dbReference type="Pfam" id="PF05004">
    <property type="entry name" value="IFRD"/>
    <property type="match status" value="2"/>
</dbReference>
<organism evidence="2 3">
    <name type="scientific">Operophtera brumata</name>
    <name type="common">Winter moth</name>
    <name type="synonym">Phalaena brumata</name>
    <dbReference type="NCBI Taxonomy" id="104452"/>
    <lineage>
        <taxon>Eukaryota</taxon>
        <taxon>Metazoa</taxon>
        <taxon>Ecdysozoa</taxon>
        <taxon>Arthropoda</taxon>
        <taxon>Hexapoda</taxon>
        <taxon>Insecta</taxon>
        <taxon>Pterygota</taxon>
        <taxon>Neoptera</taxon>
        <taxon>Endopterygota</taxon>
        <taxon>Lepidoptera</taxon>
        <taxon>Glossata</taxon>
        <taxon>Ditrysia</taxon>
        <taxon>Geometroidea</taxon>
        <taxon>Geometridae</taxon>
        <taxon>Larentiinae</taxon>
        <taxon>Operophtera</taxon>
    </lineage>
</organism>